<evidence type="ECO:0000259" key="2">
    <source>
        <dbReference type="Pfam" id="PF01548"/>
    </source>
</evidence>
<feature type="coiled-coil region" evidence="1">
    <location>
        <begin position="174"/>
        <end position="208"/>
    </location>
</feature>
<proteinExistence type="predicted"/>
<dbReference type="GO" id="GO:0003677">
    <property type="term" value="F:DNA binding"/>
    <property type="evidence" value="ECO:0007669"/>
    <property type="project" value="InterPro"/>
</dbReference>
<protein>
    <submittedName>
        <fullName evidence="4">Transposase</fullName>
    </submittedName>
</protein>
<name>A0AAE3VFD3_9BACT</name>
<dbReference type="InterPro" id="IPR047650">
    <property type="entry name" value="Transpos_IS110"/>
</dbReference>
<evidence type="ECO:0000313" key="4">
    <source>
        <dbReference type="EMBL" id="MDQ0289396.1"/>
    </source>
</evidence>
<keyword evidence="5" id="KW-1185">Reference proteome</keyword>
<keyword evidence="1" id="KW-0175">Coiled coil</keyword>
<dbReference type="NCBIfam" id="NF033542">
    <property type="entry name" value="transpos_IS110"/>
    <property type="match status" value="1"/>
</dbReference>
<dbReference type="PANTHER" id="PTHR33055">
    <property type="entry name" value="TRANSPOSASE FOR INSERTION SEQUENCE ELEMENT IS1111A"/>
    <property type="match status" value="1"/>
</dbReference>
<accession>A0AAE3VFD3</accession>
<dbReference type="Pfam" id="PF02371">
    <property type="entry name" value="Transposase_20"/>
    <property type="match status" value="1"/>
</dbReference>
<evidence type="ECO:0000256" key="1">
    <source>
        <dbReference type="SAM" id="Coils"/>
    </source>
</evidence>
<gene>
    <name evidence="4" type="ORF">J3R75_001503</name>
</gene>
<evidence type="ECO:0000259" key="3">
    <source>
        <dbReference type="Pfam" id="PF02371"/>
    </source>
</evidence>
<dbReference type="Proteomes" id="UP001238163">
    <property type="component" value="Unassembled WGS sequence"/>
</dbReference>
<dbReference type="GO" id="GO:0006313">
    <property type="term" value="P:DNA transposition"/>
    <property type="evidence" value="ECO:0007669"/>
    <property type="project" value="InterPro"/>
</dbReference>
<comment type="caution">
    <text evidence="4">The sequence shown here is derived from an EMBL/GenBank/DDBJ whole genome shotgun (WGS) entry which is preliminary data.</text>
</comment>
<dbReference type="EMBL" id="JAUSVL010000001">
    <property type="protein sequence ID" value="MDQ0289396.1"/>
    <property type="molecule type" value="Genomic_DNA"/>
</dbReference>
<evidence type="ECO:0000313" key="5">
    <source>
        <dbReference type="Proteomes" id="UP001238163"/>
    </source>
</evidence>
<sequence>MVTTSTMWCGLDVAKATFVAAIDNHQEDFRILPSRKFQRTQEGIAEMAQWIASKVPEALQDGNSLGFVMESTGKFSCEMLPWIIEAFPGSSPAILNPRITKAFIDSHGLGNRTDAMEARCLARMGTERKPKPTQVLPDEYQQLRELVRTREALVCSRAAAKTRLQTMTRGSVVYKAEERVIAVYTQEIDKLEKGMKKLVAQHEELKTNVGIMSSFPGIAFLSACIILSEIGPIREDKSRNELSAYTGLAPCRKESGTSVNKSRLSKHGSPLLRKVLYLCAIHSVKKVPTLTNKYERLVQRGKKPLTARCACMRSMVLILRRMVLNGAKYDPQYEMKIKTPAA</sequence>
<feature type="domain" description="Transposase IS110-like N-terminal" evidence="2">
    <location>
        <begin position="9"/>
        <end position="167"/>
    </location>
</feature>
<reference evidence="4" key="1">
    <citation type="submission" date="2023-07" db="EMBL/GenBank/DDBJ databases">
        <title>Genomic Encyclopedia of Type Strains, Phase IV (KMG-IV): sequencing the most valuable type-strain genomes for metagenomic binning, comparative biology and taxonomic classification.</title>
        <authorList>
            <person name="Goeker M."/>
        </authorList>
    </citation>
    <scope>NUCLEOTIDE SEQUENCE</scope>
    <source>
        <strain evidence="4">DSM 24202</strain>
    </source>
</reference>
<dbReference type="InterPro" id="IPR003346">
    <property type="entry name" value="Transposase_20"/>
</dbReference>
<dbReference type="AlphaFoldDB" id="A0AAE3VFD3"/>
<dbReference type="GO" id="GO:0004803">
    <property type="term" value="F:transposase activity"/>
    <property type="evidence" value="ECO:0007669"/>
    <property type="project" value="InterPro"/>
</dbReference>
<organism evidence="4 5">
    <name type="scientific">Oligosphaera ethanolica</name>
    <dbReference type="NCBI Taxonomy" id="760260"/>
    <lineage>
        <taxon>Bacteria</taxon>
        <taxon>Pseudomonadati</taxon>
        <taxon>Lentisphaerota</taxon>
        <taxon>Oligosphaeria</taxon>
        <taxon>Oligosphaerales</taxon>
        <taxon>Oligosphaeraceae</taxon>
        <taxon>Oligosphaera</taxon>
    </lineage>
</organism>
<dbReference type="PANTHER" id="PTHR33055:SF13">
    <property type="entry name" value="TRANSPOSASE"/>
    <property type="match status" value="1"/>
</dbReference>
<feature type="domain" description="Transposase IS116/IS110/IS902 C-terminal" evidence="3">
    <location>
        <begin position="212"/>
        <end position="294"/>
    </location>
</feature>
<dbReference type="RefSeq" id="WP_307260815.1">
    <property type="nucleotide sequence ID" value="NZ_JAUSVL010000001.1"/>
</dbReference>
<dbReference type="Pfam" id="PF01548">
    <property type="entry name" value="DEDD_Tnp_IS110"/>
    <property type="match status" value="1"/>
</dbReference>
<dbReference type="InterPro" id="IPR002525">
    <property type="entry name" value="Transp_IS110-like_N"/>
</dbReference>